<comment type="caution">
    <text evidence="1">The sequence shown here is derived from an EMBL/GenBank/DDBJ whole genome shotgun (WGS) entry which is preliminary data.</text>
</comment>
<dbReference type="EMBL" id="CAJVQB010113356">
    <property type="protein sequence ID" value="CAG8852561.1"/>
    <property type="molecule type" value="Genomic_DNA"/>
</dbReference>
<feature type="non-terminal residue" evidence="1">
    <location>
        <position position="1"/>
    </location>
</feature>
<sequence>PNCEMDESFDKCSNSEDYKSLIASPNNYEINEINDLYYKKQDKNMMDEIDNSIREIFKRVFVNDSWICDFSIEKLYYFAKIYSDICYLCGSFKIELSISKSTQLVCRSCNNTNSPTKCHEKQFSSKVKRIYG</sequence>
<organism evidence="1 2">
    <name type="scientific">Gigaspora margarita</name>
    <dbReference type="NCBI Taxonomy" id="4874"/>
    <lineage>
        <taxon>Eukaryota</taxon>
        <taxon>Fungi</taxon>
        <taxon>Fungi incertae sedis</taxon>
        <taxon>Mucoromycota</taxon>
        <taxon>Glomeromycotina</taxon>
        <taxon>Glomeromycetes</taxon>
        <taxon>Diversisporales</taxon>
        <taxon>Gigasporaceae</taxon>
        <taxon>Gigaspora</taxon>
    </lineage>
</organism>
<name>A0ABN7XCI1_GIGMA</name>
<accession>A0ABN7XCI1</accession>
<evidence type="ECO:0000313" key="2">
    <source>
        <dbReference type="Proteomes" id="UP000789901"/>
    </source>
</evidence>
<proteinExistence type="predicted"/>
<keyword evidence="2" id="KW-1185">Reference proteome</keyword>
<reference evidence="1 2" key="1">
    <citation type="submission" date="2021-06" db="EMBL/GenBank/DDBJ databases">
        <authorList>
            <person name="Kallberg Y."/>
            <person name="Tangrot J."/>
            <person name="Rosling A."/>
        </authorList>
    </citation>
    <scope>NUCLEOTIDE SEQUENCE [LARGE SCALE GENOMIC DNA]</scope>
    <source>
        <strain evidence="1 2">120-4 pot B 10/14</strain>
    </source>
</reference>
<dbReference type="Proteomes" id="UP000789901">
    <property type="component" value="Unassembled WGS sequence"/>
</dbReference>
<gene>
    <name evidence="1" type="ORF">GMARGA_LOCUS41382</name>
</gene>
<protein>
    <submittedName>
        <fullName evidence="1">41744_t:CDS:1</fullName>
    </submittedName>
</protein>
<evidence type="ECO:0000313" key="1">
    <source>
        <dbReference type="EMBL" id="CAG8852561.1"/>
    </source>
</evidence>